<proteinExistence type="predicted"/>
<keyword evidence="4" id="KW-1185">Reference proteome</keyword>
<sequence>MQRSDEKSPAAPAPANGPKPAGGQQAPQAPKPKAAGQGPAAPVAPAQVPPTVPRATVRRRHIFALFSFVLLVAIPTAIGAWYLWTRAADQYASYVGFSVRKEDTSSAIELLGGITELSGSSSSDTDVLYKFLESQRLVRIVDAELDLRAIWSKADPDIDPIFAYHPPGTIEDLLDYWERMVNVHYDSASGLLDLRVNAFTPEDAQAIAEAIFRESTEMINALSSIAREDTLRYTREELEVSVERLKAARTAMTKFRNDNRIVDPEANIQTQVGLLGSLQAQLAEALIDVDMLTGNSSTTDPRVEQQRRRVEVIEARIAAEQDKLGGTGGDSDTVFANILSEYEGLAVDRQFAEEAYRSSLAAFDSAQAEARRQSRYLAAHVEPTLAEASEYPRRALLLSLMSLFLFLFWSSLTLVFYAVKDRR</sequence>
<accession>A0A1I3TN70</accession>
<keyword evidence="2" id="KW-0472">Membrane</keyword>
<feature type="region of interest" description="Disordered" evidence="1">
    <location>
        <begin position="1"/>
        <end position="48"/>
    </location>
</feature>
<feature type="transmembrane region" description="Helical" evidence="2">
    <location>
        <begin position="62"/>
        <end position="84"/>
    </location>
</feature>
<dbReference type="GO" id="GO:0004713">
    <property type="term" value="F:protein tyrosine kinase activity"/>
    <property type="evidence" value="ECO:0007669"/>
    <property type="project" value="TreeGrafter"/>
</dbReference>
<feature type="transmembrane region" description="Helical" evidence="2">
    <location>
        <begin position="395"/>
        <end position="419"/>
    </location>
</feature>
<protein>
    <submittedName>
        <fullName evidence="3">Capsular polysaccharide transport system permease protein</fullName>
    </submittedName>
</protein>
<gene>
    <name evidence="3" type="ORF">SAMN04488095_3470</name>
</gene>
<evidence type="ECO:0000313" key="3">
    <source>
        <dbReference type="EMBL" id="SFJ70997.1"/>
    </source>
</evidence>
<dbReference type="AlphaFoldDB" id="A0A1I3TN70"/>
<organism evidence="3 4">
    <name type="scientific">Jannaschia pohangensis</name>
    <dbReference type="NCBI Taxonomy" id="390807"/>
    <lineage>
        <taxon>Bacteria</taxon>
        <taxon>Pseudomonadati</taxon>
        <taxon>Pseudomonadota</taxon>
        <taxon>Alphaproteobacteria</taxon>
        <taxon>Rhodobacterales</taxon>
        <taxon>Roseobacteraceae</taxon>
        <taxon>Jannaschia</taxon>
    </lineage>
</organism>
<evidence type="ECO:0000256" key="1">
    <source>
        <dbReference type="SAM" id="MobiDB-lite"/>
    </source>
</evidence>
<dbReference type="PANTHER" id="PTHR32309:SF13">
    <property type="entry name" value="FERRIC ENTEROBACTIN TRANSPORT PROTEIN FEPE"/>
    <property type="match status" value="1"/>
</dbReference>
<reference evidence="3 4" key="1">
    <citation type="submission" date="2016-10" db="EMBL/GenBank/DDBJ databases">
        <authorList>
            <person name="de Groot N.N."/>
        </authorList>
    </citation>
    <scope>NUCLEOTIDE SEQUENCE [LARGE SCALE GENOMIC DNA]</scope>
    <source>
        <strain evidence="3 4">DSM 19073</strain>
    </source>
</reference>
<dbReference type="InterPro" id="IPR050445">
    <property type="entry name" value="Bact_polysacc_biosynth/exp"/>
</dbReference>
<keyword evidence="2" id="KW-1133">Transmembrane helix</keyword>
<dbReference type="GO" id="GO:0005886">
    <property type="term" value="C:plasma membrane"/>
    <property type="evidence" value="ECO:0007669"/>
    <property type="project" value="TreeGrafter"/>
</dbReference>
<evidence type="ECO:0000313" key="4">
    <source>
        <dbReference type="Proteomes" id="UP000199110"/>
    </source>
</evidence>
<dbReference type="STRING" id="390807.SAMN04488095_3470"/>
<dbReference type="EMBL" id="FORA01000005">
    <property type="protein sequence ID" value="SFJ70997.1"/>
    <property type="molecule type" value="Genomic_DNA"/>
</dbReference>
<feature type="compositionally biased region" description="Low complexity" evidence="1">
    <location>
        <begin position="18"/>
        <end position="46"/>
    </location>
</feature>
<dbReference type="Proteomes" id="UP000199110">
    <property type="component" value="Unassembled WGS sequence"/>
</dbReference>
<keyword evidence="2" id="KW-0812">Transmembrane</keyword>
<dbReference type="PANTHER" id="PTHR32309">
    <property type="entry name" value="TYROSINE-PROTEIN KINASE"/>
    <property type="match status" value="1"/>
</dbReference>
<name>A0A1I3TN70_9RHOB</name>
<evidence type="ECO:0000256" key="2">
    <source>
        <dbReference type="SAM" id="Phobius"/>
    </source>
</evidence>